<dbReference type="AlphaFoldDB" id="A0AAE3SHZ0"/>
<evidence type="ECO:0000313" key="2">
    <source>
        <dbReference type="Proteomes" id="UP001209229"/>
    </source>
</evidence>
<evidence type="ECO:0000313" key="1">
    <source>
        <dbReference type="EMBL" id="MCW3789782.1"/>
    </source>
</evidence>
<gene>
    <name evidence="1" type="ORF">OM075_25215</name>
</gene>
<protein>
    <submittedName>
        <fullName evidence="1">Uncharacterized protein</fullName>
    </submittedName>
</protein>
<keyword evidence="2" id="KW-1185">Reference proteome</keyword>
<dbReference type="RefSeq" id="WP_301193328.1">
    <property type="nucleotide sequence ID" value="NZ_JAPDPJ010000223.1"/>
</dbReference>
<reference evidence="1" key="1">
    <citation type="submission" date="2022-10" db="EMBL/GenBank/DDBJ databases">
        <authorList>
            <person name="Yu W.X."/>
        </authorList>
    </citation>
    <scope>NUCLEOTIDE SEQUENCE</scope>
    <source>
        <strain evidence="1">AAT</strain>
    </source>
</reference>
<proteinExistence type="predicted"/>
<feature type="non-terminal residue" evidence="1">
    <location>
        <position position="1"/>
    </location>
</feature>
<dbReference type="EMBL" id="JAPDPJ010000223">
    <property type="protein sequence ID" value="MCW3789782.1"/>
    <property type="molecule type" value="Genomic_DNA"/>
</dbReference>
<accession>A0AAE3SHZ0</accession>
<dbReference type="Proteomes" id="UP001209229">
    <property type="component" value="Unassembled WGS sequence"/>
</dbReference>
<sequence>SLISLLKLQYKDAVIYRLNLLVYRRRRFSSTTNKPNACGLRFESFSIFRNEYAKMKNMSNLSALGLFKR</sequence>
<organism evidence="1 2">
    <name type="scientific">Plebeiibacterium sediminum</name>
    <dbReference type="NCBI Taxonomy" id="2992112"/>
    <lineage>
        <taxon>Bacteria</taxon>
        <taxon>Pseudomonadati</taxon>
        <taxon>Bacteroidota</taxon>
        <taxon>Bacteroidia</taxon>
        <taxon>Marinilabiliales</taxon>
        <taxon>Marinilabiliaceae</taxon>
        <taxon>Plebeiibacterium</taxon>
    </lineage>
</organism>
<comment type="caution">
    <text evidence="1">The sequence shown here is derived from an EMBL/GenBank/DDBJ whole genome shotgun (WGS) entry which is preliminary data.</text>
</comment>
<name>A0AAE3SHZ0_9BACT</name>